<keyword evidence="3" id="KW-1185">Reference proteome</keyword>
<dbReference type="GO" id="GO:0004527">
    <property type="term" value="F:exonuclease activity"/>
    <property type="evidence" value="ECO:0007669"/>
    <property type="project" value="UniProtKB-KW"/>
</dbReference>
<feature type="coiled-coil region" evidence="1">
    <location>
        <begin position="314"/>
        <end position="393"/>
    </location>
</feature>
<dbReference type="OrthoDB" id="9795626at2"/>
<dbReference type="KEGG" id="dpg:DESPIGER_0610"/>
<reference evidence="3" key="1">
    <citation type="submission" date="2016-10" db="EMBL/GenBank/DDBJ databases">
        <authorList>
            <person name="Wegmann U."/>
        </authorList>
    </citation>
    <scope>NUCLEOTIDE SEQUENCE [LARGE SCALE GENOMIC DNA]</scope>
</reference>
<name>A0A1K1LGA8_9BACT</name>
<dbReference type="EMBL" id="LT630450">
    <property type="protein sequence ID" value="SFV72494.1"/>
    <property type="molecule type" value="Genomic_DNA"/>
</dbReference>
<dbReference type="InterPro" id="IPR027417">
    <property type="entry name" value="P-loop_NTPase"/>
</dbReference>
<feature type="coiled-coil region" evidence="1">
    <location>
        <begin position="996"/>
        <end position="1054"/>
    </location>
</feature>
<keyword evidence="2" id="KW-0269">Exonuclease</keyword>
<dbReference type="SUPFAM" id="SSF52540">
    <property type="entry name" value="P-loop containing nucleoside triphosphate hydrolases"/>
    <property type="match status" value="1"/>
</dbReference>
<feature type="coiled-coil region" evidence="1">
    <location>
        <begin position="537"/>
        <end position="578"/>
    </location>
</feature>
<dbReference type="PANTHER" id="PTHR32114">
    <property type="entry name" value="ABC TRANSPORTER ABCH.3"/>
    <property type="match status" value="1"/>
</dbReference>
<keyword evidence="1" id="KW-0175">Coiled coil</keyword>
<feature type="coiled-coil region" evidence="1">
    <location>
        <begin position="441"/>
        <end position="500"/>
    </location>
</feature>
<proteinExistence type="predicted"/>
<organism evidence="2 3">
    <name type="scientific">Desulfovibrio piger</name>
    <dbReference type="NCBI Taxonomy" id="901"/>
    <lineage>
        <taxon>Bacteria</taxon>
        <taxon>Pseudomonadati</taxon>
        <taxon>Thermodesulfobacteriota</taxon>
        <taxon>Desulfovibrionia</taxon>
        <taxon>Desulfovibrionales</taxon>
        <taxon>Desulfovibrionaceae</taxon>
        <taxon>Desulfovibrio</taxon>
    </lineage>
</organism>
<keyword evidence="2" id="KW-0540">Nuclease</keyword>
<dbReference type="Pfam" id="PF13558">
    <property type="entry name" value="SbcC_Walker_B"/>
    <property type="match status" value="1"/>
</dbReference>
<feature type="coiled-coil region" evidence="1">
    <location>
        <begin position="660"/>
        <end position="774"/>
    </location>
</feature>
<feature type="coiled-coil region" evidence="1">
    <location>
        <begin position="840"/>
        <end position="867"/>
    </location>
</feature>
<evidence type="ECO:0000313" key="3">
    <source>
        <dbReference type="Proteomes" id="UP000186323"/>
    </source>
</evidence>
<keyword evidence="2" id="KW-0378">Hydrolase</keyword>
<evidence type="ECO:0000256" key="1">
    <source>
        <dbReference type="SAM" id="Coils"/>
    </source>
</evidence>
<dbReference type="Proteomes" id="UP000186323">
    <property type="component" value="Chromosome I"/>
</dbReference>
<dbReference type="AlphaFoldDB" id="A0A1K1LGA8"/>
<feature type="coiled-coil region" evidence="1">
    <location>
        <begin position="219"/>
        <end position="273"/>
    </location>
</feature>
<dbReference type="Gene3D" id="3.40.50.300">
    <property type="entry name" value="P-loop containing nucleotide triphosphate hydrolases"/>
    <property type="match status" value="2"/>
</dbReference>
<dbReference type="RefSeq" id="WP_072332927.1">
    <property type="nucleotide sequence ID" value="NZ_DBGALU010000012.1"/>
</dbReference>
<accession>A0A1K1LGA8</accession>
<gene>
    <name evidence="2" type="ORF">DESPIGER_0610</name>
</gene>
<dbReference type="GO" id="GO:0006302">
    <property type="term" value="P:double-strand break repair"/>
    <property type="evidence" value="ECO:0007669"/>
    <property type="project" value="InterPro"/>
</dbReference>
<evidence type="ECO:0000313" key="2">
    <source>
        <dbReference type="EMBL" id="SFV72494.1"/>
    </source>
</evidence>
<protein>
    <submittedName>
        <fullName evidence="2">Exonuclease SbcC</fullName>
    </submittedName>
</protein>
<dbReference type="GO" id="GO:0016887">
    <property type="term" value="F:ATP hydrolysis activity"/>
    <property type="evidence" value="ECO:0007669"/>
    <property type="project" value="InterPro"/>
</dbReference>
<sequence length="1230" mass="139795">MRIQNIRFQNLNSLTGIWEIDLTRPDFVSAGIFAITGPTGAGKTTILDAICLALYGRTPRLKTLSDSENEIMSRQTGECMAEVVFQIASGRRYRCHWSQRRARKSPEGRLQAARHEIADADSGQIICAQKRDMARVVTEITGLDFDRFTRSMMLAQGGFSAFLDASADSRAPILESITGTEKYSRISMLVHERHRQEKLLLEDMRKELAGKPLLAADEEQALRQQLSRLEEQGRLLKTQAQQMQQAVQWLRGLDTARSQLARIEAEEEKLSLREQAFRPQALRLEQAQRAARLEGSYAALLQLRHQQSLLTEQRQNHATELPRLQEKLQEARHKQEACARQLEEAKAEQARQTPLLHQVRALDIQLESSEKEVRRVLLDVRQQEQALASLQARRDSRRQALDDILRQQAAVKSWLDSHAADAGLMEQLSGIKAGIQRVHDLEQKQRQRDMALRQASQQLEKDNARLAERLRRQEVAATELSQLESRRRNLLAEKEKLLEGRSLLQWQEEYSDIQKKILLLQAIEKSLNDVFLYHTELQRWRQQLQQWQEQHQQNKTLLEQQQALRDALEVSLASLERERMLALRIASLEQHRAALEEGHACPLCGSLEHPYLLQGLPTSDSWQQIEDVRQRFTVTDQQCAALRERLTGLEQSLLVGMENARSLQDKLQKSQEYLAQLAEKAGLPSLLRESLESATNFVREQQKRLAELLRELYQRISTADKLEKTCQMLDDNLPRLQEQKAMLDQAVEQLRHELDMATAEQQRVRQEVEQLRQEGQQGRQALDTMLAAYDLGTADAELLSIVSALKTRRAEWERQTAALSHLAASRQELELAAGQHDQEVRSQQAHLEAQQREAREREEQWKKLHEQRLALFAKKDVQEVEAGLARAVTQGEQRLADQTAVAGRMSDVVTMTESAIREKDALLAGIAGQTEHAGQAFAQGLQQEAFADERSFLQACLPADERGELERLSQELHEARMELSGRSRAAREHLATETARALTTKNQEELEQALAALDQQQAAQQQEQGACLQRLADNERLHQEQRVLVERMEQQERVFEQWSALQELIGSADGKKFRNIVQQMNLELMVAHANGQLVKMTDRYMLEVGSGPLELNIRDNYQAGELRSTKNLSGGESFLVSLALALGLSQMASRTTRIDSLFLDEGFGTLDEDALDTALSTLASLQQRGKLIGIISHVQSLKERVPTQIEVLPIGGGRSRILGPGCRHKSECDN</sequence>
<dbReference type="PANTHER" id="PTHR32114:SF2">
    <property type="entry name" value="ABC TRANSPORTER ABCH.3"/>
    <property type="match status" value="1"/>
</dbReference>